<gene>
    <name evidence="1" type="ORF">BCV72DRAFT_332018</name>
</gene>
<dbReference type="AlphaFoldDB" id="A0A1X0RI80"/>
<reference evidence="1" key="1">
    <citation type="journal article" date="2016" name="Proc. Natl. Acad. Sci. U.S.A.">
        <title>Lipid metabolic changes in an early divergent fungus govern the establishment of a mutualistic symbiosis with endobacteria.</title>
        <authorList>
            <person name="Lastovetsky O.A."/>
            <person name="Gaspar M.L."/>
            <person name="Mondo S.J."/>
            <person name="LaButti K.M."/>
            <person name="Sandor L."/>
            <person name="Grigoriev I.V."/>
            <person name="Henry S.A."/>
            <person name="Pawlowska T.E."/>
        </authorList>
    </citation>
    <scope>NUCLEOTIDE SEQUENCE [LARGE SCALE GENOMIC DNA]</scope>
    <source>
        <strain evidence="1">ATCC 52814</strain>
    </source>
</reference>
<dbReference type="EMBL" id="KV921855">
    <property type="protein sequence ID" value="ORE11720.1"/>
    <property type="molecule type" value="Genomic_DNA"/>
</dbReference>
<protein>
    <submittedName>
        <fullName evidence="1">Uncharacterized protein</fullName>
    </submittedName>
</protein>
<dbReference type="OrthoDB" id="2448606at2759"/>
<proteinExistence type="predicted"/>
<evidence type="ECO:0000313" key="1">
    <source>
        <dbReference type="EMBL" id="ORE11720.1"/>
    </source>
</evidence>
<dbReference type="VEuPathDB" id="FungiDB:BCV72DRAFT_332018"/>
<accession>A0A1X0RI80</accession>
<name>A0A1X0RI80_RHIZD</name>
<organism evidence="1">
    <name type="scientific">Rhizopus microsporus var. microsporus</name>
    <dbReference type="NCBI Taxonomy" id="86635"/>
    <lineage>
        <taxon>Eukaryota</taxon>
        <taxon>Fungi</taxon>
        <taxon>Fungi incertae sedis</taxon>
        <taxon>Mucoromycota</taxon>
        <taxon>Mucoromycotina</taxon>
        <taxon>Mucoromycetes</taxon>
        <taxon>Mucorales</taxon>
        <taxon>Mucorineae</taxon>
        <taxon>Rhizopodaceae</taxon>
        <taxon>Rhizopus</taxon>
    </lineage>
</organism>
<sequence length="114" mass="12887">MDSSGMNDQQTPDRVSASQLLQSLSMDSINIDISEAILIIRYIVPLLQPLFDNDGLNIRLDFTATKLAEKCKRSPNFNGCPDCIITRFPYQTDDGINIGYDEVKKILWQAAMTW</sequence>
<dbReference type="Proteomes" id="UP000242414">
    <property type="component" value="Unassembled WGS sequence"/>
</dbReference>